<evidence type="ECO:0000256" key="8">
    <source>
        <dbReference type="ARBA" id="ARBA00022842"/>
    </source>
</evidence>
<organism evidence="12 13">
    <name type="scientific">Powellomyces hirtus</name>
    <dbReference type="NCBI Taxonomy" id="109895"/>
    <lineage>
        <taxon>Eukaryota</taxon>
        <taxon>Fungi</taxon>
        <taxon>Fungi incertae sedis</taxon>
        <taxon>Chytridiomycota</taxon>
        <taxon>Chytridiomycota incertae sedis</taxon>
        <taxon>Chytridiomycetes</taxon>
        <taxon>Spizellomycetales</taxon>
        <taxon>Powellomycetaceae</taxon>
        <taxon>Powellomyces</taxon>
    </lineage>
</organism>
<dbReference type="GO" id="GO:0016787">
    <property type="term" value="F:hydrolase activity"/>
    <property type="evidence" value="ECO:0007669"/>
    <property type="project" value="UniProtKB-KW"/>
</dbReference>
<sequence length="288" mass="31976">MAADRTFKLVSFNIYNGGIDPDTTPETAATSARMHQISSFLLHQNADMIALTELNHWTACTLASAAAGWGHAHTAMMETTNTAFRMGITSKWPMSRIERVAEGFWHGMLCVRAHVDCDGLKDMNVVVTHMNPMSAQERKKEASAIGEFIRSRTLQDNGDCWIVTGDLNSLSRNDERFYHQTGITSLFKGNVKLTRKFLTSDGDVEYGVLTQLESFGLSDLSSSHQAIDYSVPTALDVDDMHAVKMRLDYAFGNSTIRDRFKCTAAIVRTDETALLSDHYPLLLTVSVP</sequence>
<evidence type="ECO:0000259" key="11">
    <source>
        <dbReference type="Pfam" id="PF03372"/>
    </source>
</evidence>
<evidence type="ECO:0000313" key="12">
    <source>
        <dbReference type="EMBL" id="TPX61946.1"/>
    </source>
</evidence>
<evidence type="ECO:0000256" key="3">
    <source>
        <dbReference type="ARBA" id="ARBA00004322"/>
    </source>
</evidence>
<keyword evidence="10" id="KW-0539">Nucleus</keyword>
<accession>A0A507EFB9</accession>
<protein>
    <recommendedName>
        <fullName evidence="11">Endonuclease/exonuclease/phosphatase domain-containing protein</fullName>
    </recommendedName>
</protein>
<keyword evidence="6" id="KW-0227">DNA damage</keyword>
<gene>
    <name evidence="12" type="ORF">PhCBS80983_g00832</name>
</gene>
<name>A0A507EFB9_9FUNG</name>
<dbReference type="PANTHER" id="PTHR15822">
    <property type="entry name" value="TRAF AND TNF RECEPTOR-ASSOCIATED PROTEIN"/>
    <property type="match status" value="1"/>
</dbReference>
<evidence type="ECO:0000256" key="6">
    <source>
        <dbReference type="ARBA" id="ARBA00022763"/>
    </source>
</evidence>
<dbReference type="Gene3D" id="3.60.10.10">
    <property type="entry name" value="Endonuclease/exonuclease/phosphatase"/>
    <property type="match status" value="1"/>
</dbReference>
<comment type="subcellular location">
    <subcellularLocation>
        <location evidence="3">Nucleus</location>
        <location evidence="3">PML body</location>
    </subcellularLocation>
</comment>
<evidence type="ECO:0000256" key="2">
    <source>
        <dbReference type="ARBA" id="ARBA00001946"/>
    </source>
</evidence>
<feature type="domain" description="Endonuclease/exonuclease/phosphatase" evidence="11">
    <location>
        <begin position="10"/>
        <end position="257"/>
    </location>
</feature>
<evidence type="ECO:0000256" key="4">
    <source>
        <dbReference type="ARBA" id="ARBA00022722"/>
    </source>
</evidence>
<dbReference type="InterPro" id="IPR051547">
    <property type="entry name" value="TDP2-like"/>
</dbReference>
<evidence type="ECO:0000256" key="7">
    <source>
        <dbReference type="ARBA" id="ARBA00022801"/>
    </source>
</evidence>
<dbReference type="InterPro" id="IPR005135">
    <property type="entry name" value="Endo/exonuclease/phosphatase"/>
</dbReference>
<evidence type="ECO:0000313" key="13">
    <source>
        <dbReference type="Proteomes" id="UP000318582"/>
    </source>
</evidence>
<dbReference type="EMBL" id="QEAQ01000005">
    <property type="protein sequence ID" value="TPX61946.1"/>
    <property type="molecule type" value="Genomic_DNA"/>
</dbReference>
<dbReference type="SUPFAM" id="SSF56219">
    <property type="entry name" value="DNase I-like"/>
    <property type="match status" value="1"/>
</dbReference>
<evidence type="ECO:0000256" key="5">
    <source>
        <dbReference type="ARBA" id="ARBA00022723"/>
    </source>
</evidence>
<proteinExistence type="predicted"/>
<evidence type="ECO:0000256" key="9">
    <source>
        <dbReference type="ARBA" id="ARBA00023204"/>
    </source>
</evidence>
<dbReference type="InterPro" id="IPR036691">
    <property type="entry name" value="Endo/exonu/phosph_ase_sf"/>
</dbReference>
<comment type="cofactor">
    <cofactor evidence="1">
        <name>Mn(2+)</name>
        <dbReference type="ChEBI" id="CHEBI:29035"/>
    </cofactor>
</comment>
<evidence type="ECO:0000256" key="10">
    <source>
        <dbReference type="ARBA" id="ARBA00023242"/>
    </source>
</evidence>
<keyword evidence="8" id="KW-0460">Magnesium</keyword>
<keyword evidence="13" id="KW-1185">Reference proteome</keyword>
<keyword evidence="9" id="KW-0234">DNA repair</keyword>
<keyword evidence="7" id="KW-0378">Hydrolase</keyword>
<dbReference type="GO" id="GO:0004518">
    <property type="term" value="F:nuclease activity"/>
    <property type="evidence" value="ECO:0007669"/>
    <property type="project" value="UniProtKB-KW"/>
</dbReference>
<comment type="cofactor">
    <cofactor evidence="2">
        <name>Mg(2+)</name>
        <dbReference type="ChEBI" id="CHEBI:18420"/>
    </cofactor>
</comment>
<dbReference type="PANTHER" id="PTHR15822:SF4">
    <property type="entry name" value="TYROSYL-DNA PHOSPHODIESTERASE 2"/>
    <property type="match status" value="1"/>
</dbReference>
<evidence type="ECO:0000256" key="1">
    <source>
        <dbReference type="ARBA" id="ARBA00001936"/>
    </source>
</evidence>
<dbReference type="GO" id="GO:0006281">
    <property type="term" value="P:DNA repair"/>
    <property type="evidence" value="ECO:0007669"/>
    <property type="project" value="UniProtKB-KW"/>
</dbReference>
<reference evidence="12 13" key="1">
    <citation type="journal article" date="2019" name="Sci. Rep.">
        <title>Comparative genomics of chytrid fungi reveal insights into the obligate biotrophic and pathogenic lifestyle of Synchytrium endobioticum.</title>
        <authorList>
            <person name="van de Vossenberg B.T.L.H."/>
            <person name="Warris S."/>
            <person name="Nguyen H.D.T."/>
            <person name="van Gent-Pelzer M.P.E."/>
            <person name="Joly D.L."/>
            <person name="van de Geest H.C."/>
            <person name="Bonants P.J.M."/>
            <person name="Smith D.S."/>
            <person name="Levesque C.A."/>
            <person name="van der Lee T.A.J."/>
        </authorList>
    </citation>
    <scope>NUCLEOTIDE SEQUENCE [LARGE SCALE GENOMIC DNA]</scope>
    <source>
        <strain evidence="12 13">CBS 809.83</strain>
    </source>
</reference>
<dbReference type="GO" id="GO:0046872">
    <property type="term" value="F:metal ion binding"/>
    <property type="evidence" value="ECO:0007669"/>
    <property type="project" value="UniProtKB-KW"/>
</dbReference>
<comment type="caution">
    <text evidence="12">The sequence shown here is derived from an EMBL/GenBank/DDBJ whole genome shotgun (WGS) entry which is preliminary data.</text>
</comment>
<keyword evidence="4" id="KW-0540">Nuclease</keyword>
<dbReference type="Proteomes" id="UP000318582">
    <property type="component" value="Unassembled WGS sequence"/>
</dbReference>
<keyword evidence="5" id="KW-0479">Metal-binding</keyword>
<dbReference type="AlphaFoldDB" id="A0A507EFB9"/>
<dbReference type="Pfam" id="PF03372">
    <property type="entry name" value="Exo_endo_phos"/>
    <property type="match status" value="1"/>
</dbReference>